<evidence type="ECO:0000313" key="2">
    <source>
        <dbReference type="Proteomes" id="UP000198863"/>
    </source>
</evidence>
<gene>
    <name evidence="1" type="ORF">SAMN05660324_1945</name>
</gene>
<dbReference type="OrthoDB" id="5198432at2"/>
<organism evidence="1 2">
    <name type="scientific">Klenkia brasiliensis</name>
    <dbReference type="NCBI Taxonomy" id="333142"/>
    <lineage>
        <taxon>Bacteria</taxon>
        <taxon>Bacillati</taxon>
        <taxon>Actinomycetota</taxon>
        <taxon>Actinomycetes</taxon>
        <taxon>Geodermatophilales</taxon>
        <taxon>Geodermatophilaceae</taxon>
        <taxon>Klenkia</taxon>
    </lineage>
</organism>
<dbReference type="EMBL" id="FNCF01000003">
    <property type="protein sequence ID" value="SDG20097.1"/>
    <property type="molecule type" value="Genomic_DNA"/>
</dbReference>
<keyword evidence="2" id="KW-1185">Reference proteome</keyword>
<reference evidence="2" key="1">
    <citation type="submission" date="2016-10" db="EMBL/GenBank/DDBJ databases">
        <authorList>
            <person name="Varghese N."/>
            <person name="Submissions S."/>
        </authorList>
    </citation>
    <scope>NUCLEOTIDE SEQUENCE [LARGE SCALE GENOMIC DNA]</scope>
    <source>
        <strain evidence="2">DSM 44526</strain>
    </source>
</reference>
<dbReference type="AlphaFoldDB" id="A0A1G7SAM0"/>
<dbReference type="Proteomes" id="UP000198863">
    <property type="component" value="Unassembled WGS sequence"/>
</dbReference>
<sequence length="100" mass="10453">MQTTHRPTAPLDQVRLAAALFATAGRHRLTGRSAALHSLAACAALGIDTGPVPPVPDHPGPDVLITRALRALGELDAADFDQPSVVQAARHGRRALIAVR</sequence>
<accession>A0A1G7SAM0</accession>
<protein>
    <submittedName>
        <fullName evidence="1">Uncharacterized protein</fullName>
    </submittedName>
</protein>
<evidence type="ECO:0000313" key="1">
    <source>
        <dbReference type="EMBL" id="SDG20097.1"/>
    </source>
</evidence>
<name>A0A1G7SAM0_9ACTN</name>
<dbReference type="RefSeq" id="WP_091061973.1">
    <property type="nucleotide sequence ID" value="NZ_FNCF01000003.1"/>
</dbReference>
<proteinExistence type="predicted"/>